<evidence type="ECO:0000256" key="1">
    <source>
        <dbReference type="ARBA" id="ARBA00006184"/>
    </source>
</evidence>
<reference evidence="7 9" key="2">
    <citation type="journal article" date="2017" name="BMC Genomics">
        <title>Genomic analysis of methanogenic archaea reveals a shift towards energy conservation.</title>
        <authorList>
            <person name="Gilmore S.P."/>
            <person name="Henske J.K."/>
            <person name="Sexton J.A."/>
            <person name="Solomon K.V."/>
            <person name="Seppala S."/>
            <person name="Yoo J.I."/>
            <person name="Huyett L.M."/>
            <person name="Pressman A."/>
            <person name="Cogan J.Z."/>
            <person name="Kivenson V."/>
            <person name="Peng X."/>
            <person name="Tan Y."/>
            <person name="Valentine D.L."/>
            <person name="O'Malley M.A."/>
        </authorList>
    </citation>
    <scope>NUCLEOTIDE SEQUENCE [LARGE SCALE GENOMIC DNA]</scope>
    <source>
        <strain evidence="7 9">1R-7</strain>
    </source>
</reference>
<evidence type="ECO:0000256" key="2">
    <source>
        <dbReference type="ARBA" id="ARBA00022705"/>
    </source>
</evidence>
<dbReference type="GO" id="GO:0006260">
    <property type="term" value="P:DNA replication"/>
    <property type="evidence" value="ECO:0007669"/>
    <property type="project" value="UniProtKB-UniRule"/>
</dbReference>
<keyword evidence="4 5" id="KW-0067">ATP-binding</keyword>
<dbReference type="Gene3D" id="3.40.50.300">
    <property type="entry name" value="P-loop containing nucleotide triphosphate hydrolases"/>
    <property type="match status" value="1"/>
</dbReference>
<feature type="binding site" evidence="5">
    <location>
        <position position="210"/>
    </location>
    <ligand>
        <name>ATP</name>
        <dbReference type="ChEBI" id="CHEBI:30616"/>
    </ligand>
</feature>
<accession>A0A2A2HC85</accession>
<evidence type="ECO:0000256" key="4">
    <source>
        <dbReference type="ARBA" id="ARBA00022840"/>
    </source>
</evidence>
<dbReference type="InterPro" id="IPR036388">
    <property type="entry name" value="WH-like_DNA-bd_sf"/>
</dbReference>
<dbReference type="GO" id="GO:0005524">
    <property type="term" value="F:ATP binding"/>
    <property type="evidence" value="ECO:0007669"/>
    <property type="project" value="UniProtKB-UniRule"/>
</dbReference>
<evidence type="ECO:0000256" key="5">
    <source>
        <dbReference type="HAMAP-Rule" id="MF_01407"/>
    </source>
</evidence>
<keyword evidence="2 5" id="KW-0235">DNA replication</keyword>
<keyword evidence="3 5" id="KW-0547">Nucleotide-binding</keyword>
<dbReference type="EMBL" id="LWMS01000010">
    <property type="protein sequence ID" value="PWL08631.1"/>
    <property type="molecule type" value="Genomic_DNA"/>
</dbReference>
<feature type="binding site" evidence="5">
    <location>
        <position position="222"/>
    </location>
    <ligand>
        <name>ATP</name>
        <dbReference type="ChEBI" id="CHEBI:30616"/>
    </ligand>
</feature>
<gene>
    <name evidence="7" type="ORF">ASJ82_07075</name>
    <name evidence="8" type="ORF">MSCUN_03440</name>
</gene>
<evidence type="ECO:0000259" key="6">
    <source>
        <dbReference type="SMART" id="SM01074"/>
    </source>
</evidence>
<evidence type="ECO:0000313" key="7">
    <source>
        <dbReference type="EMBL" id="PAV06874.1"/>
    </source>
</evidence>
<keyword evidence="8" id="KW-0131">Cell cycle</keyword>
<organism evidence="7 9">
    <name type="scientific">Methanosphaera cuniculi</name>
    <dbReference type="NCBI Taxonomy" id="1077256"/>
    <lineage>
        <taxon>Archaea</taxon>
        <taxon>Methanobacteriati</taxon>
        <taxon>Methanobacteriota</taxon>
        <taxon>Methanomada group</taxon>
        <taxon>Methanobacteria</taxon>
        <taxon>Methanobacteriales</taxon>
        <taxon>Methanobacteriaceae</taxon>
        <taxon>Methanosphaera</taxon>
    </lineage>
</organism>
<dbReference type="Proteomes" id="UP000217528">
    <property type="component" value="Unassembled WGS sequence"/>
</dbReference>
<dbReference type="GO" id="GO:0051301">
    <property type="term" value="P:cell division"/>
    <property type="evidence" value="ECO:0007669"/>
    <property type="project" value="UniProtKB-KW"/>
</dbReference>
<dbReference type="PANTHER" id="PTHR10763:SF26">
    <property type="entry name" value="CELL DIVISION CONTROL PROTEIN 6 HOMOLOG"/>
    <property type="match status" value="1"/>
</dbReference>
<keyword evidence="8" id="KW-0132">Cell division</keyword>
<dbReference type="PANTHER" id="PTHR10763">
    <property type="entry name" value="CELL DIVISION CONTROL PROTEIN 6-RELATED"/>
    <property type="match status" value="1"/>
</dbReference>
<dbReference type="OrthoDB" id="53276at2157"/>
<dbReference type="SMART" id="SM01074">
    <property type="entry name" value="Cdc6_C"/>
    <property type="match status" value="1"/>
</dbReference>
<sequence length="383" mass="44265">MDLNSNIKDILLHDETIFQDIEVFNADYIPENFTLRNGQIQEMALSIRPVLHGGKPINNLILGPPATGKTTAIKKLFEIIEFNYSNKIVCVHINCQLHSTKFDIFSQIYKKIFNHTPPETGIPFARLYNSIMSELERNDKSLIVAVDDINHLFSKNVISEVFYDILRAYESYPTVKTGIFAVLSDVKFQHVLDKNVGSIFNANEIHFNPYNYEEIGQILKERIKLGFYPTVISDDLVDEIVDYTYNMGDLRLGIDLLRMSGNNAEIRASRQISDEDVKRAMKTAENKTLDYILQGLSDREKHMIWFINNLGEKNLTSGKLYEEYNMKYPISYSTYNRLINKLEFLRLLDTTYTGSGKKGNSRYVTLRFNKEQINECIEDEITI</sequence>
<dbReference type="Pfam" id="PF22703">
    <property type="entry name" value="Cdc6_lid"/>
    <property type="match status" value="1"/>
</dbReference>
<dbReference type="InterPro" id="IPR050311">
    <property type="entry name" value="ORC1/CDC6"/>
</dbReference>
<evidence type="ECO:0000313" key="8">
    <source>
        <dbReference type="EMBL" id="PWL08631.1"/>
    </source>
</evidence>
<proteinExistence type="inferred from homology"/>
<dbReference type="InterPro" id="IPR036390">
    <property type="entry name" value="WH_DNA-bd_sf"/>
</dbReference>
<protein>
    <recommendedName>
        <fullName evidence="5">ORC1-type DNA replication protein</fullName>
    </recommendedName>
</protein>
<dbReference type="AlphaFoldDB" id="A0A2A2HC85"/>
<comment type="similarity">
    <text evidence="1 5">Belongs to the CDC6/cdc18 family.</text>
</comment>
<dbReference type="HAMAP" id="MF_01407">
    <property type="entry name" value="ORC1_type_DNA_replic_protein"/>
    <property type="match status" value="1"/>
</dbReference>
<dbReference type="InterPro" id="IPR055237">
    <property type="entry name" value="Cdc6_lid"/>
</dbReference>
<dbReference type="SUPFAM" id="SSF46785">
    <property type="entry name" value="Winged helix' DNA-binding domain"/>
    <property type="match status" value="1"/>
</dbReference>
<dbReference type="RefSeq" id="WP_095609049.1">
    <property type="nucleotide sequence ID" value="NZ_CAUHCB010000013.1"/>
</dbReference>
<evidence type="ECO:0000256" key="3">
    <source>
        <dbReference type="ARBA" id="ARBA00022741"/>
    </source>
</evidence>
<dbReference type="Gene3D" id="1.10.10.10">
    <property type="entry name" value="Winged helix-like DNA-binding domain superfamily/Winged helix DNA-binding domain"/>
    <property type="match status" value="1"/>
</dbReference>
<name>A0A2A2HC85_9EURY</name>
<dbReference type="InterPro" id="IPR015163">
    <property type="entry name" value="Cdc6_C"/>
</dbReference>
<dbReference type="SUPFAM" id="SSF52540">
    <property type="entry name" value="P-loop containing nucleoside triphosphate hydrolases"/>
    <property type="match status" value="1"/>
</dbReference>
<keyword evidence="9" id="KW-1185">Reference proteome</keyword>
<feature type="binding site" evidence="5">
    <location>
        <begin position="67"/>
        <end position="71"/>
    </location>
    <ligand>
        <name>ATP</name>
        <dbReference type="ChEBI" id="CHEBI:30616"/>
    </ligand>
</feature>
<dbReference type="NCBIfam" id="TIGR02928">
    <property type="entry name" value="orc1/cdc6 family replication initiation protein"/>
    <property type="match status" value="1"/>
</dbReference>
<dbReference type="Proteomes" id="UP000246004">
    <property type="component" value="Unassembled WGS sequence"/>
</dbReference>
<dbReference type="InterPro" id="IPR014277">
    <property type="entry name" value="Orc1/Cdc6_arc"/>
</dbReference>
<dbReference type="CDD" id="cd18139">
    <property type="entry name" value="HLD_clamp_RarA"/>
    <property type="match status" value="1"/>
</dbReference>
<dbReference type="Gene3D" id="1.10.8.60">
    <property type="match status" value="1"/>
</dbReference>
<comment type="function">
    <text evidence="5">Involved in regulation of DNA replication.</text>
</comment>
<feature type="domain" description="Cdc6 C-terminal" evidence="6">
    <location>
        <begin position="304"/>
        <end position="377"/>
    </location>
</feature>
<dbReference type="NCBIfam" id="NF001624">
    <property type="entry name" value="PRK00411.1-2"/>
    <property type="match status" value="1"/>
</dbReference>
<dbReference type="InterPro" id="IPR027417">
    <property type="entry name" value="P-loop_NTPase"/>
</dbReference>
<evidence type="ECO:0000313" key="9">
    <source>
        <dbReference type="Proteomes" id="UP000217528"/>
    </source>
</evidence>
<evidence type="ECO:0000313" key="10">
    <source>
        <dbReference type="Proteomes" id="UP000246004"/>
    </source>
</evidence>
<reference evidence="8 10" key="1">
    <citation type="submission" date="2016-04" db="EMBL/GenBank/DDBJ databases">
        <title>Genome sequence of Methanosphaera cuniculi DSM 4103.</title>
        <authorList>
            <person name="Poehlein A."/>
            <person name="Seedorf H."/>
            <person name="Daniel R."/>
        </authorList>
    </citation>
    <scope>NUCLEOTIDE SEQUENCE [LARGE SCALE GENOMIC DNA]</scope>
    <source>
        <strain evidence="8 10">DSM 4103</strain>
    </source>
</reference>
<comment type="caution">
    <text evidence="7">The sequence shown here is derived from an EMBL/GenBank/DDBJ whole genome shotgun (WGS) entry which is preliminary data.</text>
</comment>
<dbReference type="EMBL" id="LMVN01000024">
    <property type="protein sequence ID" value="PAV06874.1"/>
    <property type="molecule type" value="Genomic_DNA"/>
</dbReference>